<dbReference type="Proteomes" id="UP000204584">
    <property type="component" value="Segment"/>
</dbReference>
<evidence type="ECO:0000313" key="1">
    <source>
        <dbReference type="EMBL" id="AGO84010.1"/>
    </source>
</evidence>
<dbReference type="RefSeq" id="YP_008437077.1">
    <property type="nucleotide sequence ID" value="NC_022098.1"/>
</dbReference>
<dbReference type="GeneID" id="16605797"/>
<accession>S4W1L9</accession>
<proteinExistence type="predicted"/>
<keyword evidence="2" id="KW-1185">Reference proteome</keyword>
<dbReference type="KEGG" id="vg:16605797"/>
<gene>
    <name evidence="1" type="ORF">psal_cds_357</name>
</gene>
<evidence type="ECO:0000313" key="2">
    <source>
        <dbReference type="Proteomes" id="UP000204584"/>
    </source>
</evidence>
<reference evidence="1 2" key="1">
    <citation type="journal article" date="2013" name="Science">
        <title>Pandoraviruses: amoeba viruses with genomes up to 2.5 Mb reaching that of parasitic eukaryotes.</title>
        <authorList>
            <person name="Philippe N."/>
            <person name="Legendre M."/>
            <person name="Doutre G."/>
            <person name="Coute Y."/>
            <person name="Poirot O."/>
            <person name="Lescot M."/>
            <person name="Arslan D."/>
            <person name="Seltzer V."/>
            <person name="Bertaux L."/>
            <person name="Bruley C."/>
            <person name="Garin J."/>
            <person name="Claverie J.M."/>
            <person name="Abergel C."/>
        </authorList>
    </citation>
    <scope>NUCLEOTIDE SEQUENCE [LARGE SCALE GENOMIC DNA]</scope>
</reference>
<dbReference type="EMBL" id="KC977571">
    <property type="protein sequence ID" value="AGO84010.1"/>
    <property type="molecule type" value="Genomic_DNA"/>
</dbReference>
<sequence>MGWLVQSVLRESKCRRRDRLVCERRSRVSKRRLSPFGCCLCTMSTQHKENDGVSHVYAGLPIELWAEIVAMCADDRHTVAALAATCRALRAPAMRIVAKRLAETRASIDAAMDEWEEWGEGWDDLWTSGADCSLCTDQYTGESGPVRLAQWVCDDGAPGHYRSDTALCDDCADTVRRGPHARCVEWRMRRVHTDRPHVWSTMEWDNEFLAYLPTDRIDDSRIVVPPALVHAVDPLGAATIKNRENWEMQVSFSNFAWASMPSMRSWIPVSTMRVVQCQEDQSRRCQGLLVCCDLDSAMWGTVAAVDYALDYGGLWWEFVGRPLDDLLTLYAARPADHASANLASWVTANLLGPSVEGTCMALCDPSNHSDS</sequence>
<protein>
    <recommendedName>
        <fullName evidence="3">F-box domain containing protein</fullName>
    </recommendedName>
</protein>
<organism evidence="1 2">
    <name type="scientific">Pandoravirus salinus</name>
    <dbReference type="NCBI Taxonomy" id="1349410"/>
    <lineage>
        <taxon>Viruses</taxon>
        <taxon>Pandoravirus</taxon>
    </lineage>
</organism>
<evidence type="ECO:0008006" key="3">
    <source>
        <dbReference type="Google" id="ProtNLM"/>
    </source>
</evidence>
<name>S4W1L9_9VIRU</name>